<dbReference type="Proteomes" id="UP000566819">
    <property type="component" value="Unassembled WGS sequence"/>
</dbReference>
<comment type="caution">
    <text evidence="1">The sequence shown here is derived from an EMBL/GenBank/DDBJ whole genome shotgun (WGS) entry which is preliminary data.</text>
</comment>
<proteinExistence type="predicted"/>
<evidence type="ECO:0000313" key="2">
    <source>
        <dbReference type="Proteomes" id="UP000566819"/>
    </source>
</evidence>
<protein>
    <submittedName>
        <fullName evidence="1">Uncharacterized protein</fullName>
    </submittedName>
</protein>
<keyword evidence="2" id="KW-1185">Reference proteome</keyword>
<gene>
    <name evidence="1" type="ORF">G7Y89_g1923</name>
</gene>
<organism evidence="1 2">
    <name type="scientific">Cudoniella acicularis</name>
    <dbReference type="NCBI Taxonomy" id="354080"/>
    <lineage>
        <taxon>Eukaryota</taxon>
        <taxon>Fungi</taxon>
        <taxon>Dikarya</taxon>
        <taxon>Ascomycota</taxon>
        <taxon>Pezizomycotina</taxon>
        <taxon>Leotiomycetes</taxon>
        <taxon>Helotiales</taxon>
        <taxon>Tricladiaceae</taxon>
        <taxon>Cudoniella</taxon>
    </lineage>
</organism>
<dbReference type="EMBL" id="JAAMPI010000079">
    <property type="protein sequence ID" value="KAF4636169.1"/>
    <property type="molecule type" value="Genomic_DNA"/>
</dbReference>
<dbReference type="Pfam" id="PF23562">
    <property type="entry name" value="AMP-binding_C_3"/>
    <property type="match status" value="1"/>
</dbReference>
<dbReference type="SUPFAM" id="SSF56801">
    <property type="entry name" value="Acetyl-CoA synthetase-like"/>
    <property type="match status" value="1"/>
</dbReference>
<reference evidence="1 2" key="1">
    <citation type="submission" date="2020-03" db="EMBL/GenBank/DDBJ databases">
        <title>Draft Genome Sequence of Cudoniella acicularis.</title>
        <authorList>
            <person name="Buettner E."/>
            <person name="Kellner H."/>
        </authorList>
    </citation>
    <scope>NUCLEOTIDE SEQUENCE [LARGE SCALE GENOMIC DNA]</scope>
    <source>
        <strain evidence="1 2">DSM 108380</strain>
    </source>
</reference>
<dbReference type="OrthoDB" id="429813at2759"/>
<dbReference type="AlphaFoldDB" id="A0A8H4RUD7"/>
<sequence>MSKTPEKDHSSHFTCTLDHAAWRNVINPHSWKTINEFLDFQAEEHGSHLAVVFPRFHLVGEENDWGFELIKGVGNDLASKGVNLVSRFGNAECGFLLSSHRDYESDKAWQYLCPLPGSPYLQFKKQEDGSGLSELIVLQGWPHIAISNRLDGTFHTGDLFEPHPTIVNAWRDHSRIDSRITLATGKKFDPEMIEGVFDDSEKLIREVLVFGNGQQFPGILVFPIKPVHLETQIRKIRDYAWQKLQTINSRGENYTRISKAMIIIINSSEPELPRSSKGTIMKGRAEKMFRIDINSAYNYEKMGKDEPTTSPTIRAPTDAEGIISSRCDPVPEKISIDAAETDDLGYLQNFKPFGLIPLKDWLDKLENLEDDPAQALARLWRRTYIHDYAKNLGLKLKKPYAIFATENTKRELPIMSHVPRIDQQLVAKIWTWMESERLAEGPET</sequence>
<evidence type="ECO:0000313" key="1">
    <source>
        <dbReference type="EMBL" id="KAF4636169.1"/>
    </source>
</evidence>
<accession>A0A8H4RUD7</accession>
<name>A0A8H4RUD7_9HELO</name>